<dbReference type="SUPFAM" id="SSF52743">
    <property type="entry name" value="Subtilisin-like"/>
    <property type="match status" value="1"/>
</dbReference>
<dbReference type="EMBL" id="SOGN01000016">
    <property type="protein sequence ID" value="TFC83303.1"/>
    <property type="molecule type" value="Genomic_DNA"/>
</dbReference>
<dbReference type="CDD" id="cd00306">
    <property type="entry name" value="Peptidases_S8_S53"/>
    <property type="match status" value="1"/>
</dbReference>
<dbReference type="AlphaFoldDB" id="A0A4R8XUW3"/>
<organism evidence="2 3">
    <name type="scientific">Cryobacterium cheniae</name>
    <dbReference type="NCBI Taxonomy" id="1259262"/>
    <lineage>
        <taxon>Bacteria</taxon>
        <taxon>Bacillati</taxon>
        <taxon>Actinomycetota</taxon>
        <taxon>Actinomycetes</taxon>
        <taxon>Micrococcales</taxon>
        <taxon>Microbacteriaceae</taxon>
        <taxon>Cryobacterium</taxon>
    </lineage>
</organism>
<dbReference type="InterPro" id="IPR036852">
    <property type="entry name" value="Peptidase_S8/S53_dom_sf"/>
</dbReference>
<dbReference type="OrthoDB" id="9798386at2"/>
<sequence length="488" mass="51493">MGNEEEDCFTLFDNGATGCMNAPRSETISLSNTRFLVLTSPDDYVAVLNSVRNLGLRVRPYRLIPVLEIDSNPGQAKQISSLPGVEQVIPALGALEQSRTFANGIDVLLQIARAQNSRDRDGLLFPGRAVGDPQGYPVHTRDRGIELDDELDWPAPPALVPVINLSAGPASPVFPFVSNDIVNVATLAGSVDDVLFVLAAGNCGAQGAGSLSAWARAPWVLSVGATADETGSKLAPYSAIGTRDEPNSGPDLVADGRSYVAPHPEGTSFAAPKVTYLVRVIVAAICQLGREIRVQEGADPHGVPLVGYGIVDRFGSSIWTNARELVPITALPVVGIDPTAVAACLAVARHAGAVLDVIGTPKIVRSLLLEAARPMPGYDVHQVGAGFVNTNAVLDRLAEISGLQVVRLFGGAGISLTHEAANELAALRPFDARQLRELAGIISVTGPQFAYDYRGERVAAQPLHPEDVRDLPIFERTLGVSAGPLDLQ</sequence>
<dbReference type="Proteomes" id="UP000298433">
    <property type="component" value="Unassembled WGS sequence"/>
</dbReference>
<evidence type="ECO:0000313" key="2">
    <source>
        <dbReference type="EMBL" id="TFC83303.1"/>
    </source>
</evidence>
<accession>A0A4R8XUW3</accession>
<evidence type="ECO:0000313" key="3">
    <source>
        <dbReference type="Proteomes" id="UP000298433"/>
    </source>
</evidence>
<keyword evidence="3" id="KW-1185">Reference proteome</keyword>
<feature type="domain" description="Peptidase S8/S53" evidence="1">
    <location>
        <begin position="150"/>
        <end position="283"/>
    </location>
</feature>
<reference evidence="2 3" key="1">
    <citation type="submission" date="2019-03" db="EMBL/GenBank/DDBJ databases">
        <title>Genomics of glacier-inhabiting Cryobacterium strains.</title>
        <authorList>
            <person name="Liu Q."/>
            <person name="Xin Y.-H."/>
        </authorList>
    </citation>
    <scope>NUCLEOTIDE SEQUENCE [LARGE SCALE GENOMIC DNA]</scope>
    <source>
        <strain evidence="2 3">TMT2-48-2</strain>
    </source>
</reference>
<name>A0A4R8XUW3_9MICO</name>
<comment type="caution">
    <text evidence="2">The sequence shown here is derived from an EMBL/GenBank/DDBJ whole genome shotgun (WGS) entry which is preliminary data.</text>
</comment>
<dbReference type="Pfam" id="PF00082">
    <property type="entry name" value="Peptidase_S8"/>
    <property type="match status" value="1"/>
</dbReference>
<dbReference type="Gene3D" id="3.40.50.200">
    <property type="entry name" value="Peptidase S8/S53 domain"/>
    <property type="match status" value="1"/>
</dbReference>
<proteinExistence type="predicted"/>
<evidence type="ECO:0000259" key="1">
    <source>
        <dbReference type="Pfam" id="PF00082"/>
    </source>
</evidence>
<dbReference type="GO" id="GO:0004252">
    <property type="term" value="F:serine-type endopeptidase activity"/>
    <property type="evidence" value="ECO:0007669"/>
    <property type="project" value="InterPro"/>
</dbReference>
<gene>
    <name evidence="2" type="ORF">E3T23_02740</name>
</gene>
<dbReference type="InterPro" id="IPR000209">
    <property type="entry name" value="Peptidase_S8/S53_dom"/>
</dbReference>
<protein>
    <recommendedName>
        <fullName evidence="1">Peptidase S8/S53 domain-containing protein</fullName>
    </recommendedName>
</protein>
<dbReference type="GO" id="GO:0006508">
    <property type="term" value="P:proteolysis"/>
    <property type="evidence" value="ECO:0007669"/>
    <property type="project" value="InterPro"/>
</dbReference>
<dbReference type="RefSeq" id="WP_134368871.1">
    <property type="nucleotide sequence ID" value="NZ_SOGN01000016.1"/>
</dbReference>